<evidence type="ECO:0000256" key="2">
    <source>
        <dbReference type="PIRNR" id="PIRNR002070"/>
    </source>
</evidence>
<dbReference type="EMBL" id="AXCZ01000155">
    <property type="protein sequence ID" value="KGM10137.1"/>
    <property type="molecule type" value="Genomic_DNA"/>
</dbReference>
<accession>A0A0A0BR91</accession>
<organism evidence="3 4">
    <name type="scientific">Cellulomonas bogoriensis 69B4 = DSM 16987</name>
    <dbReference type="NCBI Taxonomy" id="1386082"/>
    <lineage>
        <taxon>Bacteria</taxon>
        <taxon>Bacillati</taxon>
        <taxon>Actinomycetota</taxon>
        <taxon>Actinomycetes</taxon>
        <taxon>Micrococcales</taxon>
        <taxon>Cellulomonadaceae</taxon>
        <taxon>Cellulomonas</taxon>
    </lineage>
</organism>
<dbReference type="InterPro" id="IPR011344">
    <property type="entry name" value="ssDNA-bd"/>
</dbReference>
<dbReference type="PROSITE" id="PS50935">
    <property type="entry name" value="SSB"/>
    <property type="match status" value="1"/>
</dbReference>
<dbReference type="OrthoDB" id="4427276at2"/>
<dbReference type="GO" id="GO:0006260">
    <property type="term" value="P:DNA replication"/>
    <property type="evidence" value="ECO:0007669"/>
    <property type="project" value="InterPro"/>
</dbReference>
<dbReference type="InterPro" id="IPR012340">
    <property type="entry name" value="NA-bd_OB-fold"/>
</dbReference>
<sequence>MTNGVTITVVGWAATDPREVVGEGVPFTSFRVASTPRRYDARAGAWQDGRTEWFTVKAFRDTAVNVAGSVRKGDPVVVHGRLRTEEWDTESGPRTGLVVDAGAVGHDLSRGTAVFTRRTHATAEAPADTGAVTS</sequence>
<proteinExistence type="predicted"/>
<gene>
    <name evidence="3" type="ORF">N869_05045</name>
</gene>
<dbReference type="Proteomes" id="UP000054314">
    <property type="component" value="Unassembled WGS sequence"/>
</dbReference>
<name>A0A0A0BR91_9CELL</name>
<dbReference type="Gene3D" id="2.40.50.140">
    <property type="entry name" value="Nucleic acid-binding proteins"/>
    <property type="match status" value="1"/>
</dbReference>
<dbReference type="SUPFAM" id="SSF50249">
    <property type="entry name" value="Nucleic acid-binding proteins"/>
    <property type="match status" value="1"/>
</dbReference>
<dbReference type="RefSeq" id="WP_084137057.1">
    <property type="nucleotide sequence ID" value="NZ_AXCZ01000155.1"/>
</dbReference>
<protein>
    <recommendedName>
        <fullName evidence="2">Single-stranded DNA-binding protein</fullName>
    </recommendedName>
</protein>
<evidence type="ECO:0000313" key="4">
    <source>
        <dbReference type="Proteomes" id="UP000054314"/>
    </source>
</evidence>
<evidence type="ECO:0000256" key="1">
    <source>
        <dbReference type="ARBA" id="ARBA00023125"/>
    </source>
</evidence>
<keyword evidence="1 2" id="KW-0238">DNA-binding</keyword>
<dbReference type="AlphaFoldDB" id="A0A0A0BR91"/>
<keyword evidence="4" id="KW-1185">Reference proteome</keyword>
<dbReference type="GO" id="GO:0003697">
    <property type="term" value="F:single-stranded DNA binding"/>
    <property type="evidence" value="ECO:0007669"/>
    <property type="project" value="InterPro"/>
</dbReference>
<evidence type="ECO:0000313" key="3">
    <source>
        <dbReference type="EMBL" id="KGM10137.1"/>
    </source>
</evidence>
<reference evidence="3 4" key="1">
    <citation type="submission" date="2013-08" db="EMBL/GenBank/DDBJ databases">
        <title>Genome sequencing of Cellulomonas bogoriensis 69B4.</title>
        <authorList>
            <person name="Chen F."/>
            <person name="Li Y."/>
            <person name="Wang G."/>
        </authorList>
    </citation>
    <scope>NUCLEOTIDE SEQUENCE [LARGE SCALE GENOMIC DNA]</scope>
    <source>
        <strain evidence="3 4">69B4</strain>
    </source>
</reference>
<dbReference type="InterPro" id="IPR000424">
    <property type="entry name" value="Primosome_PriB/ssb"/>
</dbReference>
<dbReference type="PIRSF" id="PIRSF002070">
    <property type="entry name" value="SSB"/>
    <property type="match status" value="1"/>
</dbReference>
<dbReference type="Pfam" id="PF00436">
    <property type="entry name" value="SSB"/>
    <property type="match status" value="1"/>
</dbReference>
<dbReference type="CDD" id="cd04496">
    <property type="entry name" value="SSB_OBF"/>
    <property type="match status" value="1"/>
</dbReference>
<comment type="caution">
    <text evidence="3">The sequence shown here is derived from an EMBL/GenBank/DDBJ whole genome shotgun (WGS) entry which is preliminary data.</text>
</comment>